<evidence type="ECO:0000259" key="2">
    <source>
        <dbReference type="PROSITE" id="PS50006"/>
    </source>
</evidence>
<dbReference type="Proteomes" id="UP000318582">
    <property type="component" value="Unassembled WGS sequence"/>
</dbReference>
<evidence type="ECO:0000256" key="1">
    <source>
        <dbReference type="SAM" id="MobiDB-lite"/>
    </source>
</evidence>
<keyword evidence="4" id="KW-1185">Reference proteome</keyword>
<feature type="region of interest" description="Disordered" evidence="1">
    <location>
        <begin position="311"/>
        <end position="348"/>
    </location>
</feature>
<name>A0A507DQ60_9FUNG</name>
<comment type="caution">
    <text evidence="3">The sequence shown here is derived from an EMBL/GenBank/DDBJ whole genome shotgun (WGS) entry which is preliminary data.</text>
</comment>
<gene>
    <name evidence="3" type="ORF">PhCBS80983_g06374</name>
</gene>
<organism evidence="3 4">
    <name type="scientific">Powellomyces hirtus</name>
    <dbReference type="NCBI Taxonomy" id="109895"/>
    <lineage>
        <taxon>Eukaryota</taxon>
        <taxon>Fungi</taxon>
        <taxon>Fungi incertae sedis</taxon>
        <taxon>Chytridiomycota</taxon>
        <taxon>Chytridiomycota incertae sedis</taxon>
        <taxon>Chytridiomycetes</taxon>
        <taxon>Spizellomycetales</taxon>
        <taxon>Powellomycetaceae</taxon>
        <taxon>Powellomyces</taxon>
    </lineage>
</organism>
<accession>A0A507DQ60</accession>
<evidence type="ECO:0000313" key="3">
    <source>
        <dbReference type="EMBL" id="TPX53038.1"/>
    </source>
</evidence>
<feature type="region of interest" description="Disordered" evidence="1">
    <location>
        <begin position="54"/>
        <end position="137"/>
    </location>
</feature>
<evidence type="ECO:0000313" key="4">
    <source>
        <dbReference type="Proteomes" id="UP000318582"/>
    </source>
</evidence>
<sequence>MTANGADDWTRHPSGKYFISKSSPWCYSETAGYFYFDASGRMVKQGEDELPAVEAQNDTTTATATITPPNNSSPATDNSNRGSTVERAGEGGVACESGWSSAVGSLEDGEIGDGGGGVASRRGSAATESKSTAMDGFEPMDDPRYFFHRATGYVYDSHHDRYTYWDDRIQRYLPVPDPRTGGIDNNHNNHVNAAPESNASMKLVVVESKLLEPGAVVLVDASGLTVGRDTNHERRLVLKEMTVSRSHCTIFVDRVVERVVEDIVEDRVEEEQHEEKDQRQESETMAKVEPAGNADFHQALERAKAIAARLMSNDHKRDPPLTTDQQPTDTKRLFSERDDIRYATADPTPKRARITSNKEHRAVHRAMDCFFVTDGGSTHGTYVNGTRLSEPKVKQQHHNGLAAAAAA</sequence>
<reference evidence="3 4" key="1">
    <citation type="journal article" date="2019" name="Sci. Rep.">
        <title>Comparative genomics of chytrid fungi reveal insights into the obligate biotrophic and pathogenic lifestyle of Synchytrium endobioticum.</title>
        <authorList>
            <person name="van de Vossenberg B.T.L.H."/>
            <person name="Warris S."/>
            <person name="Nguyen H.D.T."/>
            <person name="van Gent-Pelzer M.P.E."/>
            <person name="Joly D.L."/>
            <person name="van de Geest H.C."/>
            <person name="Bonants P.J.M."/>
            <person name="Smith D.S."/>
            <person name="Levesque C.A."/>
            <person name="van der Lee T.A.J."/>
        </authorList>
    </citation>
    <scope>NUCLEOTIDE SEQUENCE [LARGE SCALE GENOMIC DNA]</scope>
    <source>
        <strain evidence="3 4">CBS 809.83</strain>
    </source>
</reference>
<dbReference type="SUPFAM" id="SSF49879">
    <property type="entry name" value="SMAD/FHA domain"/>
    <property type="match status" value="1"/>
</dbReference>
<feature type="domain" description="FHA" evidence="2">
    <location>
        <begin position="357"/>
        <end position="388"/>
    </location>
</feature>
<feature type="region of interest" description="Disordered" evidence="1">
    <location>
        <begin position="267"/>
        <end position="292"/>
    </location>
</feature>
<dbReference type="AlphaFoldDB" id="A0A507DQ60"/>
<dbReference type="STRING" id="109895.A0A507DQ60"/>
<feature type="domain" description="FHA" evidence="2">
    <location>
        <begin position="224"/>
        <end position="253"/>
    </location>
</feature>
<dbReference type="Pfam" id="PF00498">
    <property type="entry name" value="FHA"/>
    <property type="match status" value="1"/>
</dbReference>
<dbReference type="EMBL" id="QEAQ01000258">
    <property type="protein sequence ID" value="TPX53038.1"/>
    <property type="molecule type" value="Genomic_DNA"/>
</dbReference>
<feature type="compositionally biased region" description="Basic and acidic residues" evidence="1">
    <location>
        <begin position="329"/>
        <end position="341"/>
    </location>
</feature>
<dbReference type="PROSITE" id="PS50006">
    <property type="entry name" value="FHA_DOMAIN"/>
    <property type="match status" value="2"/>
</dbReference>
<dbReference type="Gene3D" id="2.60.200.20">
    <property type="match status" value="2"/>
</dbReference>
<feature type="compositionally biased region" description="Polar residues" evidence="1">
    <location>
        <begin position="68"/>
        <end position="83"/>
    </location>
</feature>
<dbReference type="InterPro" id="IPR008984">
    <property type="entry name" value="SMAD_FHA_dom_sf"/>
</dbReference>
<feature type="compositionally biased region" description="Basic and acidic residues" evidence="1">
    <location>
        <begin position="273"/>
        <end position="286"/>
    </location>
</feature>
<protein>
    <recommendedName>
        <fullName evidence="2">FHA domain-containing protein</fullName>
    </recommendedName>
</protein>
<dbReference type="InterPro" id="IPR000253">
    <property type="entry name" value="FHA_dom"/>
</dbReference>
<proteinExistence type="predicted"/>